<dbReference type="Pfam" id="PF13456">
    <property type="entry name" value="RVT_3"/>
    <property type="match status" value="1"/>
</dbReference>
<sequence>PSPSLVKVNVDVYGIYRNSCMGFGGVVRDHFGLWRKGFAVQFDGGDALIMEFLEFKKGLQHAWELGEQHIICESDCCDVVNAITNGDDRGSILHLHHDFVLNIQGLIHKDWQVDLHVIPREAN</sequence>
<name>A0A0B2PTV1_GLYSO</name>
<dbReference type="InterPro" id="IPR002156">
    <property type="entry name" value="RNaseH_domain"/>
</dbReference>
<evidence type="ECO:0000259" key="1">
    <source>
        <dbReference type="Pfam" id="PF13456"/>
    </source>
</evidence>
<dbReference type="PANTHER" id="PTHR47723">
    <property type="entry name" value="OS05G0353850 PROTEIN"/>
    <property type="match status" value="1"/>
</dbReference>
<dbReference type="AlphaFoldDB" id="A0A0B2PTV1"/>
<accession>A0A0B2PTV1</accession>
<dbReference type="Gene3D" id="3.30.420.10">
    <property type="entry name" value="Ribonuclease H-like superfamily/Ribonuclease H"/>
    <property type="match status" value="1"/>
</dbReference>
<evidence type="ECO:0000313" key="2">
    <source>
        <dbReference type="EMBL" id="KHN11094.1"/>
    </source>
</evidence>
<feature type="non-terminal residue" evidence="2">
    <location>
        <position position="123"/>
    </location>
</feature>
<organism evidence="2">
    <name type="scientific">Glycine soja</name>
    <name type="common">Wild soybean</name>
    <dbReference type="NCBI Taxonomy" id="3848"/>
    <lineage>
        <taxon>Eukaryota</taxon>
        <taxon>Viridiplantae</taxon>
        <taxon>Streptophyta</taxon>
        <taxon>Embryophyta</taxon>
        <taxon>Tracheophyta</taxon>
        <taxon>Spermatophyta</taxon>
        <taxon>Magnoliopsida</taxon>
        <taxon>eudicotyledons</taxon>
        <taxon>Gunneridae</taxon>
        <taxon>Pentapetalae</taxon>
        <taxon>rosids</taxon>
        <taxon>fabids</taxon>
        <taxon>Fabales</taxon>
        <taxon>Fabaceae</taxon>
        <taxon>Papilionoideae</taxon>
        <taxon>50 kb inversion clade</taxon>
        <taxon>NPAAA clade</taxon>
        <taxon>indigoferoid/millettioid clade</taxon>
        <taxon>Phaseoleae</taxon>
        <taxon>Glycine</taxon>
        <taxon>Glycine subgen. Soja</taxon>
    </lineage>
</organism>
<dbReference type="Proteomes" id="UP000053555">
    <property type="component" value="Unassembled WGS sequence"/>
</dbReference>
<dbReference type="GO" id="GO:0003676">
    <property type="term" value="F:nucleic acid binding"/>
    <property type="evidence" value="ECO:0007669"/>
    <property type="project" value="InterPro"/>
</dbReference>
<feature type="domain" description="RNase H type-1" evidence="1">
    <location>
        <begin position="21"/>
        <end position="123"/>
    </location>
</feature>
<dbReference type="PANTHER" id="PTHR47723:SF19">
    <property type="entry name" value="POLYNUCLEOTIDYL TRANSFERASE, RIBONUCLEASE H-LIKE SUPERFAMILY PROTEIN"/>
    <property type="match status" value="1"/>
</dbReference>
<gene>
    <name evidence="2" type="ORF">glysoja_046696</name>
</gene>
<dbReference type="SUPFAM" id="SSF53098">
    <property type="entry name" value="Ribonuclease H-like"/>
    <property type="match status" value="1"/>
</dbReference>
<feature type="non-terminal residue" evidence="2">
    <location>
        <position position="1"/>
    </location>
</feature>
<dbReference type="InterPro" id="IPR044730">
    <property type="entry name" value="RNase_H-like_dom_plant"/>
</dbReference>
<dbReference type="InterPro" id="IPR036397">
    <property type="entry name" value="RNaseH_sf"/>
</dbReference>
<proteinExistence type="predicted"/>
<dbReference type="EMBL" id="KN663948">
    <property type="protein sequence ID" value="KHN11094.1"/>
    <property type="molecule type" value="Genomic_DNA"/>
</dbReference>
<dbReference type="InterPro" id="IPR053151">
    <property type="entry name" value="RNase_H-like"/>
</dbReference>
<reference evidence="2" key="1">
    <citation type="submission" date="2014-07" db="EMBL/GenBank/DDBJ databases">
        <title>Identification of a novel salt tolerance gene in wild soybean by whole-genome sequencing.</title>
        <authorList>
            <person name="Lam H.-M."/>
            <person name="Qi X."/>
            <person name="Li M.-W."/>
            <person name="Liu X."/>
            <person name="Xie M."/>
            <person name="Ni M."/>
            <person name="Xu X."/>
        </authorList>
    </citation>
    <scope>NUCLEOTIDE SEQUENCE [LARGE SCALE GENOMIC DNA]</scope>
    <source>
        <tissue evidence="2">Root</tissue>
    </source>
</reference>
<dbReference type="GO" id="GO:0004523">
    <property type="term" value="F:RNA-DNA hybrid ribonuclease activity"/>
    <property type="evidence" value="ECO:0007669"/>
    <property type="project" value="InterPro"/>
</dbReference>
<protein>
    <recommendedName>
        <fullName evidence="1">RNase H type-1 domain-containing protein</fullName>
    </recommendedName>
</protein>
<dbReference type="CDD" id="cd06222">
    <property type="entry name" value="RNase_H_like"/>
    <property type="match status" value="1"/>
</dbReference>
<dbReference type="InterPro" id="IPR012337">
    <property type="entry name" value="RNaseH-like_sf"/>
</dbReference>